<proteinExistence type="predicted"/>
<dbReference type="AlphaFoldDB" id="A0A1M5Y1S1"/>
<evidence type="ECO:0000313" key="2">
    <source>
        <dbReference type="Proteomes" id="UP000184241"/>
    </source>
</evidence>
<sequence length="135" mass="15563">MGFKEKISKYYTDSYIKKYGDRMTQFQGSVLSSKIETKTILWIFHKITATLIVKPDAGKMVIKCVYKKNSWFKKPSFIQVNQGHKVIVMGLKGDKEKNEHISIMNVLNLTNKTDLVPIDHSQLKKMKQPTPKSRG</sequence>
<gene>
    <name evidence="1" type="ORF">SAMN02745941_01791</name>
</gene>
<name>A0A1M5Y1S1_9CLOT</name>
<dbReference type="EMBL" id="FQXU01000005">
    <property type="protein sequence ID" value="SHI05889.1"/>
    <property type="molecule type" value="Genomic_DNA"/>
</dbReference>
<accession>A0A1M5Y1S1</accession>
<reference evidence="1 2" key="1">
    <citation type="submission" date="2016-11" db="EMBL/GenBank/DDBJ databases">
        <authorList>
            <person name="Jaros S."/>
            <person name="Januszkiewicz K."/>
            <person name="Wedrychowicz H."/>
        </authorList>
    </citation>
    <scope>NUCLEOTIDE SEQUENCE [LARGE SCALE GENOMIC DNA]</scope>
    <source>
        <strain evidence="1 2">DSM 6191</strain>
    </source>
</reference>
<evidence type="ECO:0000313" key="1">
    <source>
        <dbReference type="EMBL" id="SHI05889.1"/>
    </source>
</evidence>
<dbReference type="RefSeq" id="WP_021800973.1">
    <property type="nucleotide sequence ID" value="NZ_FQXU01000005.1"/>
</dbReference>
<dbReference type="Proteomes" id="UP000184241">
    <property type="component" value="Unassembled WGS sequence"/>
</dbReference>
<organism evidence="1 2">
    <name type="scientific">Clostridium intestinale DSM 6191</name>
    <dbReference type="NCBI Taxonomy" id="1121320"/>
    <lineage>
        <taxon>Bacteria</taxon>
        <taxon>Bacillati</taxon>
        <taxon>Bacillota</taxon>
        <taxon>Clostridia</taxon>
        <taxon>Eubacteriales</taxon>
        <taxon>Clostridiaceae</taxon>
        <taxon>Clostridium</taxon>
    </lineage>
</organism>
<protein>
    <submittedName>
        <fullName evidence="1">Uncharacterized protein</fullName>
    </submittedName>
</protein>